<evidence type="ECO:0000256" key="1">
    <source>
        <dbReference type="ARBA" id="ARBA00004651"/>
    </source>
</evidence>
<organism evidence="8 9">
    <name type="scientific">Novosphingobium olei</name>
    <dbReference type="NCBI Taxonomy" id="2728851"/>
    <lineage>
        <taxon>Bacteria</taxon>
        <taxon>Pseudomonadati</taxon>
        <taxon>Pseudomonadota</taxon>
        <taxon>Alphaproteobacteria</taxon>
        <taxon>Sphingomonadales</taxon>
        <taxon>Sphingomonadaceae</taxon>
        <taxon>Novosphingobium</taxon>
    </lineage>
</organism>
<feature type="domain" description="VTT" evidence="7">
    <location>
        <begin position="30"/>
        <end position="160"/>
    </location>
</feature>
<dbReference type="Pfam" id="PF09335">
    <property type="entry name" value="VTT_dom"/>
    <property type="match status" value="1"/>
</dbReference>
<keyword evidence="2" id="KW-1003">Cell membrane</keyword>
<feature type="transmembrane region" description="Helical" evidence="6">
    <location>
        <begin position="12"/>
        <end position="30"/>
    </location>
</feature>
<comment type="caution">
    <text evidence="8">The sequence shown here is derived from an EMBL/GenBank/DDBJ whole genome shotgun (WGS) entry which is preliminary data.</text>
</comment>
<sequence>MNDWIFHLIEGGGYWGIAFLMALENIFPPIPSEVIMGIGGISVAHGRMAVAPLMIAGTIGSTLGNYAWFLLGRALGYERLKPFVDRFGRWLTMDWEDVARLVVFFQKHGQWVVFVMRFSPFMRTLISLPAGLARMGHVRFLVFTLAGAAVWNAILVWAGWHLGRNFGALEKYTGPVAAAGMVLLALVYAWRVVRWKPRER</sequence>
<evidence type="ECO:0000256" key="2">
    <source>
        <dbReference type="ARBA" id="ARBA00022475"/>
    </source>
</evidence>
<evidence type="ECO:0000313" key="9">
    <source>
        <dbReference type="Proteomes" id="UP000583556"/>
    </source>
</evidence>
<evidence type="ECO:0000256" key="5">
    <source>
        <dbReference type="ARBA" id="ARBA00023136"/>
    </source>
</evidence>
<keyword evidence="3 6" id="KW-0812">Transmembrane</keyword>
<reference evidence="8 9" key="1">
    <citation type="submission" date="2020-04" db="EMBL/GenBank/DDBJ databases">
        <title>Novosphingobium sp. TW-4 isolated from soil.</title>
        <authorList>
            <person name="Dahal R.H."/>
            <person name="Chaudhary D.K."/>
        </authorList>
    </citation>
    <scope>NUCLEOTIDE SEQUENCE [LARGE SCALE GENOMIC DNA]</scope>
    <source>
        <strain evidence="8 9">TW-4</strain>
    </source>
</reference>
<dbReference type="Proteomes" id="UP000583556">
    <property type="component" value="Unassembled WGS sequence"/>
</dbReference>
<feature type="transmembrane region" description="Helical" evidence="6">
    <location>
        <begin position="172"/>
        <end position="190"/>
    </location>
</feature>
<evidence type="ECO:0000256" key="3">
    <source>
        <dbReference type="ARBA" id="ARBA00022692"/>
    </source>
</evidence>
<comment type="subcellular location">
    <subcellularLocation>
        <location evidence="1">Cell membrane</location>
        <topology evidence="1">Multi-pass membrane protein</topology>
    </subcellularLocation>
</comment>
<dbReference type="GO" id="GO:0005886">
    <property type="term" value="C:plasma membrane"/>
    <property type="evidence" value="ECO:0007669"/>
    <property type="project" value="UniProtKB-SubCell"/>
</dbReference>
<evidence type="ECO:0000256" key="4">
    <source>
        <dbReference type="ARBA" id="ARBA00022989"/>
    </source>
</evidence>
<keyword evidence="9" id="KW-1185">Reference proteome</keyword>
<gene>
    <name evidence="8" type="ORF">HHL27_11345</name>
</gene>
<feature type="transmembrane region" description="Helical" evidence="6">
    <location>
        <begin position="140"/>
        <end position="160"/>
    </location>
</feature>
<evidence type="ECO:0000259" key="7">
    <source>
        <dbReference type="Pfam" id="PF09335"/>
    </source>
</evidence>
<dbReference type="InterPro" id="IPR032816">
    <property type="entry name" value="VTT_dom"/>
</dbReference>
<dbReference type="EMBL" id="JABBGM010000004">
    <property type="protein sequence ID" value="NML94259.1"/>
    <property type="molecule type" value="Genomic_DNA"/>
</dbReference>
<dbReference type="AlphaFoldDB" id="A0A7Y0BPT5"/>
<dbReference type="InterPro" id="IPR051311">
    <property type="entry name" value="DedA_domain"/>
</dbReference>
<evidence type="ECO:0000313" key="8">
    <source>
        <dbReference type="EMBL" id="NML94259.1"/>
    </source>
</evidence>
<dbReference type="PANTHER" id="PTHR42709">
    <property type="entry name" value="ALKALINE PHOSPHATASE LIKE PROTEIN"/>
    <property type="match status" value="1"/>
</dbReference>
<dbReference type="RefSeq" id="WP_169493511.1">
    <property type="nucleotide sequence ID" value="NZ_AP029021.1"/>
</dbReference>
<feature type="transmembrane region" description="Helical" evidence="6">
    <location>
        <begin position="50"/>
        <end position="71"/>
    </location>
</feature>
<name>A0A7Y0BPT5_9SPHN</name>
<keyword evidence="5 6" id="KW-0472">Membrane</keyword>
<proteinExistence type="predicted"/>
<protein>
    <submittedName>
        <fullName evidence="8">DedA family protein</fullName>
    </submittedName>
</protein>
<dbReference type="PANTHER" id="PTHR42709:SF6">
    <property type="entry name" value="UNDECAPRENYL PHOSPHATE TRANSPORTER A"/>
    <property type="match status" value="1"/>
</dbReference>
<keyword evidence="4 6" id="KW-1133">Transmembrane helix</keyword>
<accession>A0A7Y0BPT5</accession>
<evidence type="ECO:0000256" key="6">
    <source>
        <dbReference type="SAM" id="Phobius"/>
    </source>
</evidence>